<name>A0A2P4RCY7_RALPI</name>
<dbReference type="AlphaFoldDB" id="A0A2P4RCY7"/>
<dbReference type="RefSeq" id="WP_039375625.1">
    <property type="nucleotide sequence ID" value="NZ_CATWFT010000001.1"/>
</dbReference>
<dbReference type="FunFam" id="3.40.190.290:FF:000001">
    <property type="entry name" value="Transcriptional regulator, LysR family"/>
    <property type="match status" value="1"/>
</dbReference>
<dbReference type="Pfam" id="PF03466">
    <property type="entry name" value="LysR_substrate"/>
    <property type="match status" value="1"/>
</dbReference>
<dbReference type="FunFam" id="1.10.10.10:FF:000001">
    <property type="entry name" value="LysR family transcriptional regulator"/>
    <property type="match status" value="1"/>
</dbReference>
<keyword evidence="8" id="KW-1185">Reference proteome</keyword>
<dbReference type="SUPFAM" id="SSF53850">
    <property type="entry name" value="Periplasmic binding protein-like II"/>
    <property type="match status" value="1"/>
</dbReference>
<organism evidence="7 9">
    <name type="scientific">Ralstonia pickettii</name>
    <name type="common">Burkholderia pickettii</name>
    <dbReference type="NCBI Taxonomy" id="329"/>
    <lineage>
        <taxon>Bacteria</taxon>
        <taxon>Pseudomonadati</taxon>
        <taxon>Pseudomonadota</taxon>
        <taxon>Betaproteobacteria</taxon>
        <taxon>Burkholderiales</taxon>
        <taxon>Burkholderiaceae</taxon>
        <taxon>Ralstonia</taxon>
    </lineage>
</organism>
<dbReference type="EMBL" id="QGBI01000031">
    <property type="protein sequence ID" value="MBX3892935.1"/>
    <property type="molecule type" value="Genomic_DNA"/>
</dbReference>
<dbReference type="PRINTS" id="PR00039">
    <property type="entry name" value="HTHLYSR"/>
</dbReference>
<dbReference type="Pfam" id="PF00126">
    <property type="entry name" value="HTH_1"/>
    <property type="match status" value="1"/>
</dbReference>
<evidence type="ECO:0000313" key="6">
    <source>
        <dbReference type="EMBL" id="CAJ0722349.1"/>
    </source>
</evidence>
<reference evidence="7" key="1">
    <citation type="submission" date="2018-06" db="EMBL/GenBank/DDBJ databases">
        <authorList>
            <person name="O'Rourke A."/>
        </authorList>
    </citation>
    <scope>NUCLEOTIDE SEQUENCE</scope>
    <source>
        <strain evidence="7">132550021-3</strain>
    </source>
</reference>
<accession>A0A2P4RCY7</accession>
<keyword evidence="4" id="KW-0804">Transcription</keyword>
<reference evidence="6 8" key="2">
    <citation type="submission" date="2023-07" db="EMBL/GenBank/DDBJ databases">
        <authorList>
            <person name="Peeters C."/>
        </authorList>
    </citation>
    <scope>NUCLEOTIDE SEQUENCE [LARGE SCALE GENOMIC DNA]</scope>
    <source>
        <strain evidence="6 8">R-38712</strain>
    </source>
</reference>
<dbReference type="PROSITE" id="PS50931">
    <property type="entry name" value="HTH_LYSR"/>
    <property type="match status" value="1"/>
</dbReference>
<dbReference type="InterPro" id="IPR036390">
    <property type="entry name" value="WH_DNA-bd_sf"/>
</dbReference>
<dbReference type="GO" id="GO:0006351">
    <property type="term" value="P:DNA-templated transcription"/>
    <property type="evidence" value="ECO:0007669"/>
    <property type="project" value="TreeGrafter"/>
</dbReference>
<comment type="similarity">
    <text evidence="1">Belongs to the LysR transcriptional regulatory family.</text>
</comment>
<dbReference type="SUPFAM" id="SSF46785">
    <property type="entry name" value="Winged helix' DNA-binding domain"/>
    <property type="match status" value="1"/>
</dbReference>
<evidence type="ECO:0000313" key="7">
    <source>
        <dbReference type="EMBL" id="MBX3892935.1"/>
    </source>
</evidence>
<dbReference type="GO" id="GO:0003700">
    <property type="term" value="F:DNA-binding transcription factor activity"/>
    <property type="evidence" value="ECO:0007669"/>
    <property type="project" value="InterPro"/>
</dbReference>
<protein>
    <submittedName>
        <fullName evidence="6">HTH-type transcriptional regulator DmlR</fullName>
    </submittedName>
    <submittedName>
        <fullName evidence="7">LysR family transcriptional regulator</fullName>
    </submittedName>
</protein>
<evidence type="ECO:0000256" key="1">
    <source>
        <dbReference type="ARBA" id="ARBA00009437"/>
    </source>
</evidence>
<dbReference type="CDD" id="cd08422">
    <property type="entry name" value="PBP2_CrgA_like"/>
    <property type="match status" value="1"/>
</dbReference>
<dbReference type="InterPro" id="IPR036388">
    <property type="entry name" value="WH-like_DNA-bd_sf"/>
</dbReference>
<dbReference type="InterPro" id="IPR000847">
    <property type="entry name" value="LysR_HTH_N"/>
</dbReference>
<evidence type="ECO:0000256" key="4">
    <source>
        <dbReference type="ARBA" id="ARBA00023163"/>
    </source>
</evidence>
<keyword evidence="3" id="KW-0238">DNA-binding</keyword>
<sequence>MKDDRLLEMRIFKAVVEAGGFTAAAHALNASQPFVSQTITHLERRLGVQLLHRSTRKQRLTSEGERFLASCHDLLEAVEQAEAQIRATEPTGDLRVSVPQAFGIDQIVPALPGFLSTYPKLTVRFSLSDSLVNLIEDNFDVAVRMGRLQDSSLRSRKLCELQRIVVAAPSYLARHGLPVTPQGLDRHQCLLWDAPREHLNQWPFMMNGKPEKFLVRGGFRSTDGSTLFELCVAGIGIMRLAEHLALPAIRSGKLVPLLSDYQAQDDTAIYAVYLPERQLVPRIRAFVDYFVEVFRQPPWQRQVP</sequence>
<dbReference type="GO" id="GO:0043565">
    <property type="term" value="F:sequence-specific DNA binding"/>
    <property type="evidence" value="ECO:0007669"/>
    <property type="project" value="TreeGrafter"/>
</dbReference>
<keyword evidence="2" id="KW-0805">Transcription regulation</keyword>
<feature type="domain" description="HTH lysR-type" evidence="5">
    <location>
        <begin position="9"/>
        <end position="61"/>
    </location>
</feature>
<comment type="caution">
    <text evidence="7">The sequence shown here is derived from an EMBL/GenBank/DDBJ whole genome shotgun (WGS) entry which is preliminary data.</text>
</comment>
<dbReference type="EMBL" id="CATWFT010000001">
    <property type="protein sequence ID" value="CAJ0722349.1"/>
    <property type="molecule type" value="Genomic_DNA"/>
</dbReference>
<dbReference type="InterPro" id="IPR058163">
    <property type="entry name" value="LysR-type_TF_proteobact-type"/>
</dbReference>
<evidence type="ECO:0000313" key="9">
    <source>
        <dbReference type="Proteomes" id="UP001199322"/>
    </source>
</evidence>
<gene>
    <name evidence="6" type="primary">dmlR_6</name>
    <name evidence="7" type="ORF">DEE74_23995</name>
    <name evidence="6" type="ORF">R38712_00886</name>
</gene>
<evidence type="ECO:0000256" key="2">
    <source>
        <dbReference type="ARBA" id="ARBA00023015"/>
    </source>
</evidence>
<proteinExistence type="inferred from homology"/>
<evidence type="ECO:0000259" key="5">
    <source>
        <dbReference type="PROSITE" id="PS50931"/>
    </source>
</evidence>
<dbReference type="InterPro" id="IPR005119">
    <property type="entry name" value="LysR_subst-bd"/>
</dbReference>
<evidence type="ECO:0000256" key="3">
    <source>
        <dbReference type="ARBA" id="ARBA00023125"/>
    </source>
</evidence>
<dbReference type="PANTHER" id="PTHR30537">
    <property type="entry name" value="HTH-TYPE TRANSCRIPTIONAL REGULATOR"/>
    <property type="match status" value="1"/>
</dbReference>
<evidence type="ECO:0000313" key="8">
    <source>
        <dbReference type="Proteomes" id="UP001189303"/>
    </source>
</evidence>
<dbReference type="Gene3D" id="3.40.190.290">
    <property type="match status" value="1"/>
</dbReference>
<dbReference type="Gene3D" id="1.10.10.10">
    <property type="entry name" value="Winged helix-like DNA-binding domain superfamily/Winged helix DNA-binding domain"/>
    <property type="match status" value="1"/>
</dbReference>
<dbReference type="Proteomes" id="UP001199322">
    <property type="component" value="Unassembled WGS sequence"/>
</dbReference>
<dbReference type="Proteomes" id="UP001189303">
    <property type="component" value="Unassembled WGS sequence"/>
</dbReference>
<dbReference type="PANTHER" id="PTHR30537:SF5">
    <property type="entry name" value="HTH-TYPE TRANSCRIPTIONAL ACTIVATOR TTDR-RELATED"/>
    <property type="match status" value="1"/>
</dbReference>